<dbReference type="GO" id="GO:0004519">
    <property type="term" value="F:endonuclease activity"/>
    <property type="evidence" value="ECO:0007669"/>
    <property type="project" value="UniProtKB-KW"/>
</dbReference>
<gene>
    <name evidence="1" type="ORF">COX60_01030</name>
</gene>
<name>A0A2M7W4H5_9BACT</name>
<dbReference type="Pfam" id="PF09491">
    <property type="entry name" value="RE_AlwI"/>
    <property type="match status" value="1"/>
</dbReference>
<dbReference type="Gene3D" id="3.40.91.50">
    <property type="match status" value="1"/>
</dbReference>
<proteinExistence type="predicted"/>
<keyword evidence="1" id="KW-0255">Endonuclease</keyword>
<sequence length="603" mass="69399">MLKAWSITTTVRNPERLRDFLVALKPLENKTWNNLNQENYQKLLIKNRLYGFGNTQFYNGLTPNIVNLINDTDSEFGNDTIDEIIRLKNYTDFAMRGRQSINPLTKFGFVIIDGGVVKITELGKKLIASEKDTGDVFLKSFIKWQIPNPASNDFADNGDYDVVPFVATLKLINEVNKIEAERGNIPVGISKREFSFFAPSLVKYAEIESYAKKIVELRDLQNGKTKQERKEIRDDYRKQFAINFLGTNEQAEINKLLKNLQDYGDNTVRYFRLTKFIRIHGNGFYIDLEPNRHTEIEALFESEFYKPKHFVNKDEYVAYMANDNLPVLPWQTKDKLSEIANEIYNDIVELQNSLGLNIENRKNIVSMSESDLKEYVSDLRETRKDLQEKDNHIKSQPVSSISQYIEQLENIFDFENRALMLEYLSTMGLHALNDAKEIKPNYPVGDDNEPTSTAPGGMADIECFYDSFNMICEVTMLSGRDQWFNEGQPVMRHLRDFENSHSEAYCIFIAPTIHTDSAETFHIANTVGYKGSKQKIAPLTIKQFIELLKSLKQMRKANKFFSHANLKSLINEIAESANTISNSDDWVANTQNIVNSWSVSLVN</sequence>
<evidence type="ECO:0000313" key="2">
    <source>
        <dbReference type="Proteomes" id="UP000230137"/>
    </source>
</evidence>
<dbReference type="CDD" id="cd22316">
    <property type="entry name" value="BspD6I-like"/>
    <property type="match status" value="1"/>
</dbReference>
<dbReference type="Proteomes" id="UP000230137">
    <property type="component" value="Unassembled WGS sequence"/>
</dbReference>
<keyword evidence="1" id="KW-0378">Hydrolase</keyword>
<accession>A0A2M7W4H5</accession>
<dbReference type="AlphaFoldDB" id="A0A2M7W4H5"/>
<protein>
    <submittedName>
        <fullName evidence="1">AlwI family type II restriction endonuclease</fullName>
    </submittedName>
</protein>
<keyword evidence="1" id="KW-0540">Nuclease</keyword>
<comment type="caution">
    <text evidence="1">The sequence shown here is derived from an EMBL/GenBank/DDBJ whole genome shotgun (WGS) entry which is preliminary data.</text>
</comment>
<evidence type="ECO:0000313" key="1">
    <source>
        <dbReference type="EMBL" id="PJA20693.1"/>
    </source>
</evidence>
<dbReference type="InterPro" id="IPR018573">
    <property type="entry name" value="Restrct_endonuc_II_AlwI"/>
</dbReference>
<organism evidence="1 2">
    <name type="scientific">Candidatus Berkelbacteria bacterium CG_4_10_14_0_2_um_filter_35_9_33_12</name>
    <dbReference type="NCBI Taxonomy" id="1974499"/>
    <lineage>
        <taxon>Bacteria</taxon>
        <taxon>Candidatus Berkelbacteria</taxon>
    </lineage>
</organism>
<dbReference type="EMBL" id="PFQF01000019">
    <property type="protein sequence ID" value="PJA20693.1"/>
    <property type="molecule type" value="Genomic_DNA"/>
</dbReference>
<reference evidence="2" key="1">
    <citation type="submission" date="2017-09" db="EMBL/GenBank/DDBJ databases">
        <title>Depth-based differentiation of microbial function through sediment-hosted aquifers and enrichment of novel symbionts in the deep terrestrial subsurface.</title>
        <authorList>
            <person name="Probst A.J."/>
            <person name="Ladd B."/>
            <person name="Jarett J.K."/>
            <person name="Geller-Mcgrath D.E."/>
            <person name="Sieber C.M.K."/>
            <person name="Emerson J.B."/>
            <person name="Anantharaman K."/>
            <person name="Thomas B.C."/>
            <person name="Malmstrom R."/>
            <person name="Stieglmeier M."/>
            <person name="Klingl A."/>
            <person name="Woyke T."/>
            <person name="Ryan C.M."/>
            <person name="Banfield J.F."/>
        </authorList>
    </citation>
    <scope>NUCLEOTIDE SEQUENCE [LARGE SCALE GENOMIC DNA]</scope>
</reference>